<organism evidence="2 3">
    <name type="scientific">Paspalum notatum var. saurae</name>
    <dbReference type="NCBI Taxonomy" id="547442"/>
    <lineage>
        <taxon>Eukaryota</taxon>
        <taxon>Viridiplantae</taxon>
        <taxon>Streptophyta</taxon>
        <taxon>Embryophyta</taxon>
        <taxon>Tracheophyta</taxon>
        <taxon>Spermatophyta</taxon>
        <taxon>Magnoliopsida</taxon>
        <taxon>Liliopsida</taxon>
        <taxon>Poales</taxon>
        <taxon>Poaceae</taxon>
        <taxon>PACMAD clade</taxon>
        <taxon>Panicoideae</taxon>
        <taxon>Andropogonodae</taxon>
        <taxon>Paspaleae</taxon>
        <taxon>Paspalinae</taxon>
        <taxon>Paspalum</taxon>
    </lineage>
</organism>
<gene>
    <name evidence="2" type="ORF">U9M48_029407</name>
</gene>
<dbReference type="GO" id="GO:0046983">
    <property type="term" value="F:protein dimerization activity"/>
    <property type="evidence" value="ECO:0007669"/>
    <property type="project" value="InterPro"/>
</dbReference>
<dbReference type="SUPFAM" id="SSF53098">
    <property type="entry name" value="Ribonuclease H-like"/>
    <property type="match status" value="1"/>
</dbReference>
<accession>A0AAQ3X2N7</accession>
<dbReference type="AlphaFoldDB" id="A0AAQ3X2N7"/>
<dbReference type="PANTHER" id="PTHR23272">
    <property type="entry name" value="BED FINGER-RELATED"/>
    <property type="match status" value="1"/>
</dbReference>
<sequence length="139" mass="15762">MSKEDATIVADKPWADWRQRQNLNLRKNVSELDKYLEEDTISVDSEFDILQYWKMSSATYPVLARMARDILAIPASSVASESAFSSGERIINDYRSRLSCETVEALVYLQDWLRGRDLIGPTHDSIAGSLIGDDDDDEI</sequence>
<reference evidence="2 3" key="1">
    <citation type="submission" date="2024-02" db="EMBL/GenBank/DDBJ databases">
        <title>High-quality chromosome-scale genome assembly of Pensacola bahiagrass (Paspalum notatum Flugge var. saurae).</title>
        <authorList>
            <person name="Vega J.M."/>
            <person name="Podio M."/>
            <person name="Orjuela J."/>
            <person name="Siena L.A."/>
            <person name="Pessino S.C."/>
            <person name="Combes M.C."/>
            <person name="Mariac C."/>
            <person name="Albertini E."/>
            <person name="Pupilli F."/>
            <person name="Ortiz J.P.A."/>
            <person name="Leblanc O."/>
        </authorList>
    </citation>
    <scope>NUCLEOTIDE SEQUENCE [LARGE SCALE GENOMIC DNA]</scope>
    <source>
        <strain evidence="2">R1</strain>
        <tissue evidence="2">Leaf</tissue>
    </source>
</reference>
<proteinExistence type="predicted"/>
<dbReference type="EMBL" id="CP144750">
    <property type="protein sequence ID" value="WVZ82105.1"/>
    <property type="molecule type" value="Genomic_DNA"/>
</dbReference>
<dbReference type="Proteomes" id="UP001341281">
    <property type="component" value="Chromosome 06"/>
</dbReference>
<keyword evidence="3" id="KW-1185">Reference proteome</keyword>
<name>A0AAQ3X2N7_PASNO</name>
<protein>
    <recommendedName>
        <fullName evidence="1">HAT C-terminal dimerisation domain-containing protein</fullName>
    </recommendedName>
</protein>
<evidence type="ECO:0000313" key="2">
    <source>
        <dbReference type="EMBL" id="WVZ82105.1"/>
    </source>
</evidence>
<dbReference type="InterPro" id="IPR008906">
    <property type="entry name" value="HATC_C_dom"/>
</dbReference>
<dbReference type="InterPro" id="IPR012337">
    <property type="entry name" value="RNaseH-like_sf"/>
</dbReference>
<evidence type="ECO:0000313" key="3">
    <source>
        <dbReference type="Proteomes" id="UP001341281"/>
    </source>
</evidence>
<feature type="domain" description="HAT C-terminal dimerisation" evidence="1">
    <location>
        <begin position="31"/>
        <end position="113"/>
    </location>
</feature>
<evidence type="ECO:0000259" key="1">
    <source>
        <dbReference type="Pfam" id="PF05699"/>
    </source>
</evidence>
<dbReference type="PANTHER" id="PTHR23272:SF161">
    <property type="entry name" value="ZINC FINGER BED DOMAIN-CONTAINING PROTEIN RICESLEEPER 1-LIKE"/>
    <property type="match status" value="1"/>
</dbReference>
<dbReference type="Pfam" id="PF05699">
    <property type="entry name" value="Dimer_Tnp_hAT"/>
    <property type="match status" value="1"/>
</dbReference>